<dbReference type="InterPro" id="IPR032466">
    <property type="entry name" value="Metal_Hydrolase"/>
</dbReference>
<dbReference type="PROSITE" id="PS51365">
    <property type="entry name" value="RENAL_DIPEPTIDASE_2"/>
    <property type="match status" value="1"/>
</dbReference>
<dbReference type="KEGG" id="nth:Nther_1478"/>
<accession>B2A3V9</accession>
<dbReference type="eggNOG" id="COG2355">
    <property type="taxonomic scope" value="Bacteria"/>
</dbReference>
<dbReference type="HOGENOM" id="CLU_031404_2_1_9"/>
<dbReference type="Proteomes" id="UP000001683">
    <property type="component" value="Chromosome"/>
</dbReference>
<dbReference type="OrthoDB" id="9804920at2"/>
<dbReference type="InterPro" id="IPR008257">
    <property type="entry name" value="Pept_M19"/>
</dbReference>
<dbReference type="PANTHER" id="PTHR10443">
    <property type="entry name" value="MICROSOMAL DIPEPTIDASE"/>
    <property type="match status" value="1"/>
</dbReference>
<dbReference type="InParanoid" id="B2A3V9"/>
<dbReference type="RefSeq" id="WP_012447933.1">
    <property type="nucleotide sequence ID" value="NC_010718.1"/>
</dbReference>
<dbReference type="AlphaFoldDB" id="B2A3V9"/>
<dbReference type="Pfam" id="PF01244">
    <property type="entry name" value="Peptidase_M19"/>
    <property type="match status" value="1"/>
</dbReference>
<keyword evidence="2" id="KW-1185">Reference proteome</keyword>
<dbReference type="EMBL" id="CP001034">
    <property type="protein sequence ID" value="ACB85061.1"/>
    <property type="molecule type" value="Genomic_DNA"/>
</dbReference>
<dbReference type="GO" id="GO:0070573">
    <property type="term" value="F:metallodipeptidase activity"/>
    <property type="evidence" value="ECO:0007669"/>
    <property type="project" value="InterPro"/>
</dbReference>
<organism evidence="1 2">
    <name type="scientific">Natranaerobius thermophilus (strain ATCC BAA-1301 / DSM 18059 / JW/NM-WN-LF)</name>
    <dbReference type="NCBI Taxonomy" id="457570"/>
    <lineage>
        <taxon>Bacteria</taxon>
        <taxon>Bacillati</taxon>
        <taxon>Bacillota</taxon>
        <taxon>Clostridia</taxon>
        <taxon>Natranaerobiales</taxon>
        <taxon>Natranaerobiaceae</taxon>
        <taxon>Natranaerobius</taxon>
    </lineage>
</organism>
<reference evidence="1 2" key="1">
    <citation type="submission" date="2008-04" db="EMBL/GenBank/DDBJ databases">
        <title>Complete sequence of chromosome of Natranaerobius thermophilus JW/NM-WN-LF.</title>
        <authorList>
            <consortium name="US DOE Joint Genome Institute"/>
            <person name="Copeland A."/>
            <person name="Lucas S."/>
            <person name="Lapidus A."/>
            <person name="Glavina del Rio T."/>
            <person name="Dalin E."/>
            <person name="Tice H."/>
            <person name="Bruce D."/>
            <person name="Goodwin L."/>
            <person name="Pitluck S."/>
            <person name="Chertkov O."/>
            <person name="Brettin T."/>
            <person name="Detter J.C."/>
            <person name="Han C."/>
            <person name="Kuske C.R."/>
            <person name="Schmutz J."/>
            <person name="Larimer F."/>
            <person name="Land M."/>
            <person name="Hauser L."/>
            <person name="Kyrpides N."/>
            <person name="Lykidis A."/>
            <person name="Mesbah N.M."/>
            <person name="Wiegel J."/>
        </authorList>
    </citation>
    <scope>NUCLEOTIDE SEQUENCE [LARGE SCALE GENOMIC DNA]</scope>
    <source>
        <strain evidence="2">ATCC BAA-1301 / DSM 18059 / JW/NM-WN-LF</strain>
    </source>
</reference>
<dbReference type="GO" id="GO:0006508">
    <property type="term" value="P:proteolysis"/>
    <property type="evidence" value="ECO:0007669"/>
    <property type="project" value="InterPro"/>
</dbReference>
<protein>
    <submittedName>
        <fullName evidence="1">Membrane dipeptidase</fullName>
        <ecNumber evidence="1">3.4.13.19</ecNumber>
    </submittedName>
</protein>
<dbReference type="CDD" id="cd01301">
    <property type="entry name" value="rDP_like"/>
    <property type="match status" value="1"/>
</dbReference>
<keyword evidence="1" id="KW-0378">Hydrolase</keyword>
<keyword evidence="1" id="KW-0224">Dipeptidase</keyword>
<dbReference type="EC" id="3.4.13.19" evidence="1"/>
<dbReference type="STRING" id="457570.Nther_1478"/>
<dbReference type="InterPro" id="IPR000180">
    <property type="entry name" value="Dipep_AS"/>
</dbReference>
<evidence type="ECO:0000313" key="2">
    <source>
        <dbReference type="Proteomes" id="UP000001683"/>
    </source>
</evidence>
<dbReference type="PROSITE" id="PS00869">
    <property type="entry name" value="RENAL_DIPEPTIDASE_1"/>
    <property type="match status" value="1"/>
</dbReference>
<evidence type="ECO:0000313" key="1">
    <source>
        <dbReference type="EMBL" id="ACB85061.1"/>
    </source>
</evidence>
<gene>
    <name evidence="1" type="ordered locus">Nther_1478</name>
</gene>
<name>B2A3V9_NATTJ</name>
<reference evidence="1 2" key="2">
    <citation type="journal article" date="2011" name="J. Bacteriol.">
        <title>Complete genome sequence of the anaerobic, halophilic alkalithermophile Natranaerobius thermophilus JW/NM-WN-LF.</title>
        <authorList>
            <person name="Zhao B."/>
            <person name="Mesbah N.M."/>
            <person name="Dalin E."/>
            <person name="Goodwin L."/>
            <person name="Nolan M."/>
            <person name="Pitluck S."/>
            <person name="Chertkov O."/>
            <person name="Brettin T.S."/>
            <person name="Han J."/>
            <person name="Larimer F.W."/>
            <person name="Land M.L."/>
            <person name="Hauser L."/>
            <person name="Kyrpides N."/>
            <person name="Wiegel J."/>
        </authorList>
    </citation>
    <scope>NUCLEOTIDE SEQUENCE [LARGE SCALE GENOMIC DNA]</scope>
    <source>
        <strain evidence="2">ATCC BAA-1301 / DSM 18059 / JW/NM-WN-LF</strain>
    </source>
</reference>
<keyword evidence="1" id="KW-0645">Protease</keyword>
<proteinExistence type="predicted"/>
<dbReference type="PANTHER" id="PTHR10443:SF12">
    <property type="entry name" value="DIPEPTIDASE"/>
    <property type="match status" value="1"/>
</dbReference>
<dbReference type="Gene3D" id="3.20.20.140">
    <property type="entry name" value="Metal-dependent hydrolases"/>
    <property type="match status" value="1"/>
</dbReference>
<sequence>MEWQALHDKTFIVDGHSDTILNYDRYENFDFLYSNDNVHMDLPKIDTGGIDLQFFAVFIEDQFLPNAGFKNCVRLLETFRNNIIDSPNFSMIETKKDLRNAIDDGSQKKYGLLTIEGGEVLEGDINLLRALYRLGIRGITLTWNRRNELADGCSLGKYAGGLSDFGCQVVREMSRLGMMVDVSHLSLNSFNHVLEIHDEPVVATHSNASSILNHPRNLDDNQLKKIAESGGVIGLNYASHFITNSQKRAGLDELFQHLQYMINLVGEDHVALGSDFDGISNPPKEINTAADLPKLTEYLCKCNLSETTIQKVLGDNWLRVLNEVLPED</sequence>
<dbReference type="SUPFAM" id="SSF51556">
    <property type="entry name" value="Metallo-dependent hydrolases"/>
    <property type="match status" value="1"/>
</dbReference>